<dbReference type="GO" id="GO:1990782">
    <property type="term" value="F:protein tyrosine kinase binding"/>
    <property type="evidence" value="ECO:0007669"/>
    <property type="project" value="TreeGrafter"/>
</dbReference>
<name>G3VBK6_SARHA</name>
<reference evidence="8" key="2">
    <citation type="submission" date="2025-08" db="UniProtKB">
        <authorList>
            <consortium name="Ensembl"/>
        </authorList>
    </citation>
    <scope>IDENTIFICATION</scope>
</reference>
<dbReference type="InterPro" id="IPR050831">
    <property type="entry name" value="CEA_cell_adhesion"/>
</dbReference>
<evidence type="ECO:0000256" key="2">
    <source>
        <dbReference type="ARBA" id="ARBA00023180"/>
    </source>
</evidence>
<keyword evidence="5" id="KW-0812">Transmembrane</keyword>
<dbReference type="GeneID" id="100915860"/>
<accession>G3VBK6</accession>
<dbReference type="AlphaFoldDB" id="G3VBK6"/>
<dbReference type="FunFam" id="2.60.40.10:FF:000244">
    <property type="entry name" value="carcinoembryonic antigen-related cell adhesion molecule 16"/>
    <property type="match status" value="1"/>
</dbReference>
<gene>
    <name evidence="8" type="primary">LOC100915860</name>
</gene>
<reference evidence="8 9" key="1">
    <citation type="journal article" date="2011" name="Proc. Natl. Acad. Sci. U.S.A.">
        <title>Genetic diversity and population structure of the endangered marsupial Sarcophilus harrisii (Tasmanian devil).</title>
        <authorList>
            <person name="Miller W."/>
            <person name="Hayes V.M."/>
            <person name="Ratan A."/>
            <person name="Petersen D.C."/>
            <person name="Wittekindt N.E."/>
            <person name="Miller J."/>
            <person name="Walenz B."/>
            <person name="Knight J."/>
            <person name="Qi J."/>
            <person name="Zhao F."/>
            <person name="Wang Q."/>
            <person name="Bedoya-Reina O.C."/>
            <person name="Katiyar N."/>
            <person name="Tomsho L.P."/>
            <person name="Kasson L.M."/>
            <person name="Hardie R.A."/>
            <person name="Woodbridge P."/>
            <person name="Tindall E.A."/>
            <person name="Bertelsen M.F."/>
            <person name="Dixon D."/>
            <person name="Pyecroft S."/>
            <person name="Helgen K.M."/>
            <person name="Lesk A.M."/>
            <person name="Pringle T.H."/>
            <person name="Patterson N."/>
            <person name="Zhang Y."/>
            <person name="Kreiss A."/>
            <person name="Woods G.M."/>
            <person name="Jones M.E."/>
            <person name="Schuster S.C."/>
        </authorList>
    </citation>
    <scope>NUCLEOTIDE SEQUENCE [LARGE SCALE GENOMIC DNA]</scope>
</reference>
<feature type="domain" description="Ig-like" evidence="7">
    <location>
        <begin position="153"/>
        <end position="238"/>
    </location>
</feature>
<dbReference type="RefSeq" id="XP_023357132.1">
    <property type="nucleotide sequence ID" value="XM_023501364.2"/>
</dbReference>
<feature type="signal peptide" evidence="6">
    <location>
        <begin position="1"/>
        <end position="33"/>
    </location>
</feature>
<dbReference type="GeneTree" id="ENSGT01100000263479"/>
<dbReference type="InterPro" id="IPR013783">
    <property type="entry name" value="Ig-like_fold"/>
</dbReference>
<dbReference type="GO" id="GO:0005886">
    <property type="term" value="C:plasma membrane"/>
    <property type="evidence" value="ECO:0007669"/>
    <property type="project" value="TreeGrafter"/>
</dbReference>
<dbReference type="SMART" id="SM00408">
    <property type="entry name" value="IGc2"/>
    <property type="match status" value="2"/>
</dbReference>
<comment type="similarity">
    <text evidence="4">Belongs to the immunoglobulin superfamily. CEA family.</text>
</comment>
<dbReference type="Pfam" id="PF13927">
    <property type="entry name" value="Ig_3"/>
    <property type="match status" value="1"/>
</dbReference>
<dbReference type="Ensembl" id="ENSSHAT00000000569.2">
    <property type="protein sequence ID" value="ENSSHAP00000000560.2"/>
    <property type="gene ID" value="ENSSHAG00000000502.2"/>
</dbReference>
<keyword evidence="1 6" id="KW-0732">Signal</keyword>
<evidence type="ECO:0000256" key="5">
    <source>
        <dbReference type="SAM" id="Phobius"/>
    </source>
</evidence>
<keyword evidence="2" id="KW-0325">Glycoprotein</keyword>
<dbReference type="InterPro" id="IPR007110">
    <property type="entry name" value="Ig-like_dom"/>
</dbReference>
<keyword evidence="3" id="KW-0393">Immunoglobulin domain</keyword>
<dbReference type="KEGG" id="shr:100915860"/>
<reference evidence="8" key="3">
    <citation type="submission" date="2025-09" db="UniProtKB">
        <authorList>
            <consortium name="Ensembl"/>
        </authorList>
    </citation>
    <scope>IDENTIFICATION</scope>
</reference>
<dbReference type="Gene3D" id="2.60.40.10">
    <property type="entry name" value="Immunoglobulins"/>
    <property type="match status" value="3"/>
</dbReference>
<evidence type="ECO:0000256" key="1">
    <source>
        <dbReference type="ARBA" id="ARBA00022729"/>
    </source>
</evidence>
<feature type="domain" description="Ig-like" evidence="7">
    <location>
        <begin position="243"/>
        <end position="326"/>
    </location>
</feature>
<dbReference type="PANTHER" id="PTHR44427">
    <property type="entry name" value="CARCINOEMBRYONIC ANTIGEN-RELATED CELL ADHESION MOLECULE 19"/>
    <property type="match status" value="1"/>
</dbReference>
<feature type="transmembrane region" description="Helical" evidence="5">
    <location>
        <begin position="350"/>
        <end position="375"/>
    </location>
</feature>
<dbReference type="SMART" id="SM00409">
    <property type="entry name" value="IG"/>
    <property type="match status" value="3"/>
</dbReference>
<feature type="chain" id="PRO_5029586507" description="Ig-like domain-containing protein" evidence="6">
    <location>
        <begin position="34"/>
        <end position="391"/>
    </location>
</feature>
<dbReference type="PROSITE" id="PS50835">
    <property type="entry name" value="IG_LIKE"/>
    <property type="match status" value="2"/>
</dbReference>
<dbReference type="GO" id="GO:0009986">
    <property type="term" value="C:cell surface"/>
    <property type="evidence" value="ECO:0007669"/>
    <property type="project" value="TreeGrafter"/>
</dbReference>
<dbReference type="InterPro" id="IPR003598">
    <property type="entry name" value="Ig_sub2"/>
</dbReference>
<sequence>MLLSSDPPHNSSPWKRFLLTATLLSLWAHPGSARVSIVTIPDQPVEGDNVRLTALNLPARVYNATWYTGLQAQYPDMITHCISTSQAGPCVQHVGPAHTSRETLTSWNTLEIGKITPSDSGFYSLVLNTDSGPQKVSTYVHVQRTHTEFVLKPDISANVTVALELKDSVVFTCHTVEDSLRVLWYNGGLLLQGGERLELSNNNRTLTIHSVKRYDQGTYFCRVWNESDYKTSDTIVLTVIYGPGSIVTLSYPQSPQGILESDLNYSVLLECVTSANPDPRYIWSLNGKVCGTGERHIIRRLAPKDLGNYTCTAQNSVGQLTSPPIQVQLPKDIEPVEPIEPEPVYSLSGVPAICLTVAGGAGLITFFGCMLYAGINKKALKNGRNSRCGCF</sequence>
<dbReference type="PANTHER" id="PTHR44427:SF1">
    <property type="entry name" value="CARCINOEMBRYONIC ANTIGEN-RELATED CELL ADHESION MOLECULE 1"/>
    <property type="match status" value="1"/>
</dbReference>
<evidence type="ECO:0000313" key="8">
    <source>
        <dbReference type="Ensembl" id="ENSSHAP00000000560.2"/>
    </source>
</evidence>
<evidence type="ECO:0000256" key="4">
    <source>
        <dbReference type="ARBA" id="ARBA00038222"/>
    </source>
</evidence>
<dbReference type="GO" id="GO:0007165">
    <property type="term" value="P:signal transduction"/>
    <property type="evidence" value="ECO:0007669"/>
    <property type="project" value="TreeGrafter"/>
</dbReference>
<keyword evidence="5" id="KW-0472">Membrane</keyword>
<keyword evidence="9" id="KW-1185">Reference proteome</keyword>
<protein>
    <recommendedName>
        <fullName evidence="7">Ig-like domain-containing protein</fullName>
    </recommendedName>
</protein>
<dbReference type="OrthoDB" id="9449572at2759"/>
<dbReference type="SUPFAM" id="SSF48726">
    <property type="entry name" value="Immunoglobulin"/>
    <property type="match status" value="3"/>
</dbReference>
<dbReference type="InParanoid" id="G3VBK6"/>
<dbReference type="GO" id="GO:0002682">
    <property type="term" value="P:regulation of immune system process"/>
    <property type="evidence" value="ECO:0007669"/>
    <property type="project" value="TreeGrafter"/>
</dbReference>
<dbReference type="eggNOG" id="ENOG502RXPD">
    <property type="taxonomic scope" value="Eukaryota"/>
</dbReference>
<evidence type="ECO:0000256" key="6">
    <source>
        <dbReference type="SAM" id="SignalP"/>
    </source>
</evidence>
<evidence type="ECO:0000259" key="7">
    <source>
        <dbReference type="PROSITE" id="PS50835"/>
    </source>
</evidence>
<organism evidence="8 9">
    <name type="scientific">Sarcophilus harrisii</name>
    <name type="common">Tasmanian devil</name>
    <name type="synonym">Sarcophilus laniarius</name>
    <dbReference type="NCBI Taxonomy" id="9305"/>
    <lineage>
        <taxon>Eukaryota</taxon>
        <taxon>Metazoa</taxon>
        <taxon>Chordata</taxon>
        <taxon>Craniata</taxon>
        <taxon>Vertebrata</taxon>
        <taxon>Euteleostomi</taxon>
        <taxon>Mammalia</taxon>
        <taxon>Metatheria</taxon>
        <taxon>Dasyuromorphia</taxon>
        <taxon>Dasyuridae</taxon>
        <taxon>Sarcophilus</taxon>
    </lineage>
</organism>
<evidence type="ECO:0000256" key="3">
    <source>
        <dbReference type="ARBA" id="ARBA00023319"/>
    </source>
</evidence>
<dbReference type="Pfam" id="PF13895">
    <property type="entry name" value="Ig_2"/>
    <property type="match status" value="1"/>
</dbReference>
<dbReference type="Proteomes" id="UP000007648">
    <property type="component" value="Unassembled WGS sequence"/>
</dbReference>
<dbReference type="HOGENOM" id="CLU_024555_2_0_1"/>
<keyword evidence="5" id="KW-1133">Transmembrane helix</keyword>
<evidence type="ECO:0000313" key="9">
    <source>
        <dbReference type="Proteomes" id="UP000007648"/>
    </source>
</evidence>
<dbReference type="InterPro" id="IPR003599">
    <property type="entry name" value="Ig_sub"/>
</dbReference>
<dbReference type="InterPro" id="IPR036179">
    <property type="entry name" value="Ig-like_dom_sf"/>
</dbReference>
<proteinExistence type="inferred from homology"/>